<dbReference type="OrthoDB" id="185373at2759"/>
<name>A0A9D5D7I6_9LILI</name>
<reference evidence="3" key="2">
    <citation type="journal article" date="2022" name="Hortic Res">
        <title>The genome of Dioscorea zingiberensis sheds light on the biosynthesis, origin and evolution of the medicinally important diosgenin saponins.</title>
        <authorList>
            <person name="Li Y."/>
            <person name="Tan C."/>
            <person name="Li Z."/>
            <person name="Guo J."/>
            <person name="Li S."/>
            <person name="Chen X."/>
            <person name="Wang C."/>
            <person name="Dai X."/>
            <person name="Yang H."/>
            <person name="Song W."/>
            <person name="Hou L."/>
            <person name="Xu J."/>
            <person name="Tong Z."/>
            <person name="Xu A."/>
            <person name="Yuan X."/>
            <person name="Wang W."/>
            <person name="Yang Q."/>
            <person name="Chen L."/>
            <person name="Sun Z."/>
            <person name="Wang K."/>
            <person name="Pan B."/>
            <person name="Chen J."/>
            <person name="Bao Y."/>
            <person name="Liu F."/>
            <person name="Qi X."/>
            <person name="Gang D.R."/>
            <person name="Wen J."/>
            <person name="Li J."/>
        </authorList>
    </citation>
    <scope>NUCLEOTIDE SEQUENCE</scope>
    <source>
        <strain evidence="3">Dzin_1.0</strain>
    </source>
</reference>
<dbReference type="FunFam" id="1.25.40.10:FF:001093">
    <property type="entry name" value="Pentatricopeptide repeat-containing protein At2g34400"/>
    <property type="match status" value="1"/>
</dbReference>
<dbReference type="GO" id="GO:0009451">
    <property type="term" value="P:RNA modification"/>
    <property type="evidence" value="ECO:0007669"/>
    <property type="project" value="InterPro"/>
</dbReference>
<evidence type="ECO:0000256" key="2">
    <source>
        <dbReference type="PROSITE-ProRule" id="PRU00708"/>
    </source>
</evidence>
<comment type="caution">
    <text evidence="3">The sequence shown here is derived from an EMBL/GenBank/DDBJ whole genome shotgun (WGS) entry which is preliminary data.</text>
</comment>
<dbReference type="InterPro" id="IPR002885">
    <property type="entry name" value="PPR_rpt"/>
</dbReference>
<accession>A0A9D5D7I6</accession>
<dbReference type="InterPro" id="IPR011009">
    <property type="entry name" value="Kinase-like_dom_sf"/>
</dbReference>
<dbReference type="Gene3D" id="3.30.200.20">
    <property type="entry name" value="Phosphorylase Kinase, domain 1"/>
    <property type="match status" value="1"/>
</dbReference>
<dbReference type="PROSITE" id="PS51375">
    <property type="entry name" value="PPR"/>
    <property type="match status" value="5"/>
</dbReference>
<protein>
    <recommendedName>
        <fullName evidence="5">Pentatricopeptide repeat-containing protein</fullName>
    </recommendedName>
</protein>
<feature type="repeat" description="PPR" evidence="2">
    <location>
        <begin position="175"/>
        <end position="205"/>
    </location>
</feature>
<dbReference type="InterPro" id="IPR046960">
    <property type="entry name" value="PPR_At4g14850-like_plant"/>
</dbReference>
<dbReference type="InterPro" id="IPR011990">
    <property type="entry name" value="TPR-like_helical_dom_sf"/>
</dbReference>
<dbReference type="SUPFAM" id="SSF56112">
    <property type="entry name" value="Protein kinase-like (PK-like)"/>
    <property type="match status" value="1"/>
</dbReference>
<dbReference type="Gene3D" id="1.25.40.10">
    <property type="entry name" value="Tetratricopeptide repeat domain"/>
    <property type="match status" value="3"/>
</dbReference>
<dbReference type="PANTHER" id="PTHR47926">
    <property type="entry name" value="PENTATRICOPEPTIDE REPEAT-CONTAINING PROTEIN"/>
    <property type="match status" value="1"/>
</dbReference>
<evidence type="ECO:0000313" key="4">
    <source>
        <dbReference type="Proteomes" id="UP001085076"/>
    </source>
</evidence>
<keyword evidence="1" id="KW-0677">Repeat</keyword>
<dbReference type="AlphaFoldDB" id="A0A9D5D7I6"/>
<sequence>MLPSGALPNKFTFTFLLKACVHGFSSLSRVHTHLILLGLHRDPFLRSSLISTYAHHHQISVVNQLFCQEPCNDTVVRTALVSAYARCGMPEAARKVFDEMPQRNSVTWAALLSAYSRCMRDAEALTVFRRMLIEAVEPTEAALISTLSSSARLGALMHGQRTHLLIVLSGLSARSPALETALLDMYAKCGRVDDALKVFHRMPQRDQPAWAAMISALAAHGRGAEALDLFDEMLELSFKPDKVTCIAVLHACSHAGLVEKAREYFNMMVRMFGITPGLEHYGCMVDVLGRAGLVEEAWNMIHSMPFEPDEYVLKSLLCACCNHMYLDYAEWTADKLMVMNAGEASSYVLLSNAYASLGRWDDVHRLRKLMRVLGIPKASELLEILAKVENFSYAEVRATTEEFNPDENLGEGGFESVFKGKISDGRIVAVKQLTMHSRFSPWLLCTALDASACTFLHCSTPLSQPCPHMINREEQIW</sequence>
<keyword evidence="4" id="KW-1185">Reference proteome</keyword>
<dbReference type="SUPFAM" id="SSF48452">
    <property type="entry name" value="TPR-like"/>
    <property type="match status" value="1"/>
</dbReference>
<feature type="repeat" description="PPR" evidence="2">
    <location>
        <begin position="241"/>
        <end position="276"/>
    </location>
</feature>
<dbReference type="PANTHER" id="PTHR47926:SF360">
    <property type="entry name" value="PENTATRICOPEPTIDE REPEAT-CONTAINING PROTEIN"/>
    <property type="match status" value="1"/>
</dbReference>
<dbReference type="Pfam" id="PF20431">
    <property type="entry name" value="E_motif"/>
    <property type="match status" value="1"/>
</dbReference>
<dbReference type="InterPro" id="IPR046848">
    <property type="entry name" value="E_motif"/>
</dbReference>
<feature type="repeat" description="PPR" evidence="2">
    <location>
        <begin position="73"/>
        <end position="103"/>
    </location>
</feature>
<dbReference type="Pfam" id="PF01535">
    <property type="entry name" value="PPR"/>
    <property type="match status" value="4"/>
</dbReference>
<feature type="repeat" description="PPR" evidence="2">
    <location>
        <begin position="206"/>
        <end position="240"/>
    </location>
</feature>
<proteinExistence type="predicted"/>
<dbReference type="Proteomes" id="UP001085076">
    <property type="component" value="Miscellaneous, Linkage group lg01"/>
</dbReference>
<reference evidence="3" key="1">
    <citation type="submission" date="2021-03" db="EMBL/GenBank/DDBJ databases">
        <authorList>
            <person name="Li Z."/>
            <person name="Yang C."/>
        </authorList>
    </citation>
    <scope>NUCLEOTIDE SEQUENCE</scope>
    <source>
        <strain evidence="3">Dzin_1.0</strain>
        <tissue evidence="3">Leaf</tissue>
    </source>
</reference>
<feature type="repeat" description="PPR" evidence="2">
    <location>
        <begin position="104"/>
        <end position="138"/>
    </location>
</feature>
<gene>
    <name evidence="3" type="ORF">J5N97_004198</name>
</gene>
<dbReference type="Pfam" id="PF13041">
    <property type="entry name" value="PPR_2"/>
    <property type="match status" value="1"/>
</dbReference>
<dbReference type="EMBL" id="JAGGNH010000001">
    <property type="protein sequence ID" value="KAJ0985842.1"/>
    <property type="molecule type" value="Genomic_DNA"/>
</dbReference>
<evidence type="ECO:0000256" key="1">
    <source>
        <dbReference type="ARBA" id="ARBA00022737"/>
    </source>
</evidence>
<dbReference type="GO" id="GO:0003723">
    <property type="term" value="F:RNA binding"/>
    <property type="evidence" value="ECO:0007669"/>
    <property type="project" value="InterPro"/>
</dbReference>
<evidence type="ECO:0008006" key="5">
    <source>
        <dbReference type="Google" id="ProtNLM"/>
    </source>
</evidence>
<dbReference type="NCBIfam" id="TIGR00756">
    <property type="entry name" value="PPR"/>
    <property type="match status" value="5"/>
</dbReference>
<organism evidence="3 4">
    <name type="scientific">Dioscorea zingiberensis</name>
    <dbReference type="NCBI Taxonomy" id="325984"/>
    <lineage>
        <taxon>Eukaryota</taxon>
        <taxon>Viridiplantae</taxon>
        <taxon>Streptophyta</taxon>
        <taxon>Embryophyta</taxon>
        <taxon>Tracheophyta</taxon>
        <taxon>Spermatophyta</taxon>
        <taxon>Magnoliopsida</taxon>
        <taxon>Liliopsida</taxon>
        <taxon>Dioscoreales</taxon>
        <taxon>Dioscoreaceae</taxon>
        <taxon>Dioscorea</taxon>
    </lineage>
</organism>
<evidence type="ECO:0000313" key="3">
    <source>
        <dbReference type="EMBL" id="KAJ0985842.1"/>
    </source>
</evidence>